<organism evidence="2 3">
    <name type="scientific">Treponema socranskii subsp. socranskii VPI DR56BR1116 = ATCC 35536</name>
    <dbReference type="NCBI Taxonomy" id="1125725"/>
    <lineage>
        <taxon>Bacteria</taxon>
        <taxon>Pseudomonadati</taxon>
        <taxon>Spirochaetota</taxon>
        <taxon>Spirochaetia</taxon>
        <taxon>Spirochaetales</taxon>
        <taxon>Treponemataceae</taxon>
        <taxon>Treponema</taxon>
    </lineage>
</organism>
<accession>A0ABP2YJ45</accession>
<evidence type="ECO:0000313" key="2">
    <source>
        <dbReference type="EMBL" id="ERJ99804.1"/>
    </source>
</evidence>
<feature type="domain" description="Gfo/Idh/MocA-like oxidoreductase N-terminal" evidence="1">
    <location>
        <begin position="2"/>
        <end position="99"/>
    </location>
</feature>
<reference evidence="2 3" key="1">
    <citation type="submission" date="2013-08" db="EMBL/GenBank/DDBJ databases">
        <authorList>
            <person name="Durkin A.S."/>
            <person name="Haft D.R."/>
            <person name="McCorrison J."/>
            <person name="Torralba M."/>
            <person name="Gillis M."/>
            <person name="Haft D.H."/>
            <person name="Methe B."/>
            <person name="Sutton G."/>
            <person name="Nelson K.E."/>
        </authorList>
    </citation>
    <scope>NUCLEOTIDE SEQUENCE [LARGE SCALE GENOMIC DNA]</scope>
    <source>
        <strain evidence="2 3">ATCC 35536</strain>
    </source>
</reference>
<evidence type="ECO:0000313" key="3">
    <source>
        <dbReference type="Proteomes" id="UP000016646"/>
    </source>
</evidence>
<dbReference type="InterPro" id="IPR036291">
    <property type="entry name" value="NAD(P)-bd_dom_sf"/>
</dbReference>
<keyword evidence="3" id="KW-1185">Reference proteome</keyword>
<dbReference type="SUPFAM" id="SSF51735">
    <property type="entry name" value="NAD(P)-binding Rossmann-fold domains"/>
    <property type="match status" value="1"/>
</dbReference>
<dbReference type="Gene3D" id="3.40.50.720">
    <property type="entry name" value="NAD(P)-binding Rossmann-like Domain"/>
    <property type="match status" value="1"/>
</dbReference>
<sequence length="311" mass="36096">MKVLFTGLGSIATKHIKNLHSICRERGIFLEIEVLRRKIGGLADDFESMNIQQITELSNTHYDCAFITNPTNLHYTILKQLLGKIDFYFIEKPLFEKIDYPLELLDINAANAYIACPLRHTKVYTEFFNLIKDKKIFSSRIICSSYLPDWRPNIDYRKNYSAIKALGGGVTLDLIHEIDYMIALYGYPNRIINVHRKYSNLEIDSDDLSVYIAVYDDKLVEVHLDYFGRKPKRYCEAFTAEDVYTADYLASKIYFSDHSIIDCTESINDRYIREMKYFLDFTAGKKQNINPPAKALAVLRAALGEWKVKNE</sequence>
<name>A0ABP2YJ45_TRESO</name>
<dbReference type="Pfam" id="PF01408">
    <property type="entry name" value="GFO_IDH_MocA"/>
    <property type="match status" value="1"/>
</dbReference>
<proteinExistence type="predicted"/>
<dbReference type="PANTHER" id="PTHR43377">
    <property type="entry name" value="BILIVERDIN REDUCTASE A"/>
    <property type="match status" value="1"/>
</dbReference>
<dbReference type="Proteomes" id="UP000016646">
    <property type="component" value="Unassembled WGS sequence"/>
</dbReference>
<evidence type="ECO:0000259" key="1">
    <source>
        <dbReference type="Pfam" id="PF01408"/>
    </source>
</evidence>
<gene>
    <name evidence="2" type="ORF">HMPREF0860_0563</name>
</gene>
<dbReference type="RefSeq" id="WP_021495732.1">
    <property type="nucleotide sequence ID" value="NZ_AVQI01000072.1"/>
</dbReference>
<dbReference type="InterPro" id="IPR051450">
    <property type="entry name" value="Gfo/Idh/MocA_Oxidoreductases"/>
</dbReference>
<dbReference type="Gene3D" id="3.30.360.10">
    <property type="entry name" value="Dihydrodipicolinate Reductase, domain 2"/>
    <property type="match status" value="1"/>
</dbReference>
<comment type="caution">
    <text evidence="2">The sequence shown here is derived from an EMBL/GenBank/DDBJ whole genome shotgun (WGS) entry which is preliminary data.</text>
</comment>
<dbReference type="InterPro" id="IPR000683">
    <property type="entry name" value="Gfo/Idh/MocA-like_OxRdtase_N"/>
</dbReference>
<dbReference type="SUPFAM" id="SSF55347">
    <property type="entry name" value="Glyceraldehyde-3-phosphate dehydrogenase-like, C-terminal domain"/>
    <property type="match status" value="1"/>
</dbReference>
<protein>
    <submittedName>
        <fullName evidence="2">Oxidoreductase, NAD-binding domain protein</fullName>
    </submittedName>
</protein>
<dbReference type="PANTHER" id="PTHR43377:SF1">
    <property type="entry name" value="BILIVERDIN REDUCTASE A"/>
    <property type="match status" value="1"/>
</dbReference>
<dbReference type="EMBL" id="AVQI01000072">
    <property type="protein sequence ID" value="ERJ99804.1"/>
    <property type="molecule type" value="Genomic_DNA"/>
</dbReference>